<evidence type="ECO:0000313" key="2">
    <source>
        <dbReference type="EMBL" id="MDA0644525.1"/>
    </source>
</evidence>
<dbReference type="CDD" id="cd07043">
    <property type="entry name" value="STAS_anti-anti-sigma_factors"/>
    <property type="match status" value="1"/>
</dbReference>
<feature type="domain" description="STAS" evidence="1">
    <location>
        <begin position="5"/>
        <end position="116"/>
    </location>
</feature>
<dbReference type="Pfam" id="PF01740">
    <property type="entry name" value="STAS"/>
    <property type="match status" value="1"/>
</dbReference>
<dbReference type="Proteomes" id="UP001212498">
    <property type="component" value="Unassembled WGS sequence"/>
</dbReference>
<accession>A0ABT4T5V8</accession>
<protein>
    <submittedName>
        <fullName evidence="2">STAS domain-containing protein</fullName>
    </submittedName>
</protein>
<dbReference type="EMBL" id="JAPNUD010000100">
    <property type="protein sequence ID" value="MDA0644525.1"/>
    <property type="molecule type" value="Genomic_DNA"/>
</dbReference>
<organism evidence="2 3">
    <name type="scientific">Nonomuraea ferruginea</name>
    <dbReference type="NCBI Taxonomy" id="46174"/>
    <lineage>
        <taxon>Bacteria</taxon>
        <taxon>Bacillati</taxon>
        <taxon>Actinomycetota</taxon>
        <taxon>Actinomycetes</taxon>
        <taxon>Streptosporangiales</taxon>
        <taxon>Streptosporangiaceae</taxon>
        <taxon>Nonomuraea</taxon>
    </lineage>
</organism>
<dbReference type="PROSITE" id="PS50801">
    <property type="entry name" value="STAS"/>
    <property type="match status" value="1"/>
</dbReference>
<name>A0ABT4T5V8_9ACTN</name>
<reference evidence="2 3" key="1">
    <citation type="submission" date="2022-11" db="EMBL/GenBank/DDBJ databases">
        <title>Nonomuraea corallina sp. nov., a new species of the genus Nonomuraea isolated from sea side sediment in Thai sea.</title>
        <authorList>
            <person name="Ngamcharungchit C."/>
            <person name="Matsumoto A."/>
            <person name="Suriyachadkun C."/>
            <person name="Panbangred W."/>
            <person name="Inahashi Y."/>
            <person name="Intra B."/>
        </authorList>
    </citation>
    <scope>NUCLEOTIDE SEQUENCE [LARGE SCALE GENOMIC DNA]</scope>
    <source>
        <strain evidence="2 3">DSM 43553</strain>
    </source>
</reference>
<evidence type="ECO:0000259" key="1">
    <source>
        <dbReference type="PROSITE" id="PS50801"/>
    </source>
</evidence>
<gene>
    <name evidence="2" type="ORF">OUY24_28180</name>
</gene>
<dbReference type="PANTHER" id="PTHR33495:SF2">
    <property type="entry name" value="ANTI-SIGMA FACTOR ANTAGONIST TM_1081-RELATED"/>
    <property type="match status" value="1"/>
</dbReference>
<dbReference type="RefSeq" id="WP_219542795.1">
    <property type="nucleotide sequence ID" value="NZ_BAABFD010000004.1"/>
</dbReference>
<dbReference type="InterPro" id="IPR002645">
    <property type="entry name" value="STAS_dom"/>
</dbReference>
<evidence type="ECO:0000313" key="3">
    <source>
        <dbReference type="Proteomes" id="UP001212498"/>
    </source>
</evidence>
<dbReference type="PANTHER" id="PTHR33495">
    <property type="entry name" value="ANTI-SIGMA FACTOR ANTAGONIST TM_1081-RELATED-RELATED"/>
    <property type="match status" value="1"/>
</dbReference>
<comment type="caution">
    <text evidence="2">The sequence shown here is derived from an EMBL/GenBank/DDBJ whole genome shotgun (WGS) entry which is preliminary data.</text>
</comment>
<sequence length="144" mass="15874">MADRLRIETTHHLGCTVLRAGGVLDHAGGARFSAHVQAVWGWSQGPVLVFDLSELRFYDSSAIGVLGTALQRIEATGSGRVILIRPTEHLLSVLRQTDLLARVEVRDSVAEIVAELMSGDADFREPEETEDRFRYGRLPYGNGE</sequence>
<keyword evidence="3" id="KW-1185">Reference proteome</keyword>
<proteinExistence type="predicted"/>